<dbReference type="InterPro" id="IPR019931">
    <property type="entry name" value="LPXTG_anchor"/>
</dbReference>
<comment type="caution">
    <text evidence="10">The sequence shown here is derived from an EMBL/GenBank/DDBJ whole genome shotgun (WGS) entry which is preliminary data.</text>
</comment>
<dbReference type="SUPFAM" id="SSF49478">
    <property type="entry name" value="Cna protein B-type domain"/>
    <property type="match status" value="1"/>
</dbReference>
<evidence type="ECO:0000256" key="7">
    <source>
        <dbReference type="SAM" id="MobiDB-lite"/>
    </source>
</evidence>
<evidence type="ECO:0000256" key="1">
    <source>
        <dbReference type="ARBA" id="ARBA00004191"/>
    </source>
</evidence>
<dbReference type="InterPro" id="IPR038174">
    <property type="entry name" value="Strep_pil_link_sf"/>
</dbReference>
<keyword evidence="3" id="KW-0134">Cell wall</keyword>
<dbReference type="Pfam" id="PF12892">
    <property type="entry name" value="FctA"/>
    <property type="match status" value="4"/>
</dbReference>
<evidence type="ECO:0000256" key="6">
    <source>
        <dbReference type="ARBA" id="ARBA00023088"/>
    </source>
</evidence>
<dbReference type="NCBIfam" id="TIGR03786">
    <property type="entry name" value="strep_pil_rpt"/>
    <property type="match status" value="4"/>
</dbReference>
<evidence type="ECO:0000256" key="3">
    <source>
        <dbReference type="ARBA" id="ARBA00022512"/>
    </source>
</evidence>
<feature type="domain" description="Gram-positive cocci surface proteins LPxTG" evidence="9">
    <location>
        <begin position="1794"/>
        <end position="1827"/>
    </location>
</feature>
<dbReference type="InterPro" id="IPR041033">
    <property type="entry name" value="SpaA_PFL_dom_1"/>
</dbReference>
<protein>
    <submittedName>
        <fullName evidence="10">LPXTG cell wall anchor domain-containing protein</fullName>
    </submittedName>
</protein>
<keyword evidence="8" id="KW-0472">Membrane</keyword>
<feature type="transmembrane region" description="Helical" evidence="8">
    <location>
        <begin position="7"/>
        <end position="27"/>
    </location>
</feature>
<evidence type="ECO:0000256" key="2">
    <source>
        <dbReference type="ARBA" id="ARBA00007257"/>
    </source>
</evidence>
<dbReference type="Pfam" id="PF17802">
    <property type="entry name" value="SpaA"/>
    <property type="match status" value="2"/>
</dbReference>
<dbReference type="InterPro" id="IPR013783">
    <property type="entry name" value="Ig-like_fold"/>
</dbReference>
<proteinExistence type="inferred from homology"/>
<dbReference type="SUPFAM" id="SSF49401">
    <property type="entry name" value="Bacterial adhesins"/>
    <property type="match status" value="5"/>
</dbReference>
<dbReference type="InterPro" id="IPR011252">
    <property type="entry name" value="Fibrogen-bd_dom1"/>
</dbReference>
<dbReference type="InterPro" id="IPR022464">
    <property type="entry name" value="Strep_pil_isopept_link"/>
</dbReference>
<accession>A0ABS3HIS6</accession>
<keyword evidence="6" id="KW-0572">Peptidoglycan-anchor</keyword>
<keyword evidence="4" id="KW-0964">Secreted</keyword>
<evidence type="ECO:0000313" key="11">
    <source>
        <dbReference type="Proteomes" id="UP000664495"/>
    </source>
</evidence>
<feature type="region of interest" description="Disordered" evidence="7">
    <location>
        <begin position="1750"/>
        <end position="1782"/>
    </location>
</feature>
<dbReference type="RefSeq" id="WP_207109143.1">
    <property type="nucleotide sequence ID" value="NZ_JAFLVR010000032.1"/>
</dbReference>
<evidence type="ECO:0000256" key="8">
    <source>
        <dbReference type="SAM" id="Phobius"/>
    </source>
</evidence>
<evidence type="ECO:0000259" key="9">
    <source>
        <dbReference type="PROSITE" id="PS50847"/>
    </source>
</evidence>
<keyword evidence="11" id="KW-1185">Reference proteome</keyword>
<dbReference type="PANTHER" id="PTHR36108:SF13">
    <property type="entry name" value="COLOSSIN-B-RELATED"/>
    <property type="match status" value="1"/>
</dbReference>
<dbReference type="PROSITE" id="PS50847">
    <property type="entry name" value="GRAM_POS_ANCHORING"/>
    <property type="match status" value="1"/>
</dbReference>
<feature type="transmembrane region" description="Helical" evidence="8">
    <location>
        <begin position="1804"/>
        <end position="1822"/>
    </location>
</feature>
<dbReference type="Gene3D" id="2.60.40.740">
    <property type="match status" value="3"/>
</dbReference>
<sequence length="1827" mass="204160">MNRLKKLWSLAAICGMMIGIFPLSIFAETTEEASVVINDARMTNSDDQEITEDTRIKPKETIKTKLNWSLAQAALIEEGTMVAVDLPDNLNFPEQSGSLGEMGNYQVMNQQLILQFTKNYQETDDGRAPDFTSVKFYEGLLELNAEPTAEDLETETIDFGNNIHRTLYYAKKTAPENDPLNQVKETKELQPRAHEPNLNARGVDLFNNIKITDLEGNEFSETNPAVKDANINIHFDWILDNQELIKDGDYYTYQLPDYFSVHNIVTDILKNDDGDVLGSFTLGLDGLLTVTFNDKPENLSERQGTIDLKTELKLETDTEIVEIPTNITDDADDEITITIPVVKADLNKKGIIEADNTVTWTITLNEDRRDLRNVIVRDHLPEGLTVWFHQYYVMNDNDEWELAPVGFINAWQDKDDYVYKFGSGIMNQPVKIILKMKVADKEKKEFLNKATITGDNFISNSSEASVSFIDKDNYKYCTDYDLNTGKFNWEVKATYTNADGKLKDWMYSRYGDPNTANHYLIKNSIKVYKYDQDGKAVLTDKWSFSEDSADFKKKDGEYVHFTLKFEEKGVYKVTYSTQSFEVPTPINTDLMNMALVIDGSKEDEISGGEKPTVDGTLGVEKKALDKDFSNNTIGWQVVFNKNRISMKNAVITDKFATLAGTNKSALQLIESTLKVTANDGTTDKPLNRNSDYVLEKIDGDSDYSTGFIIKLIGSYSTTDNQITIDYSTHYFVDKQQQFETGAILRFDNSAIITYEGEDGRTHTDGAEVATWVDIKFAYNGVKYGKYLEQGGEVTSAFSHANPFSETTAGENSVYWTALFNTWKTTVPKDTTIKEALGEGQTLKELVIYDVNIEKNKVEVASLGRKWEKDVDYKYELVDGVPVITLSKDTKSTFAIFVSAEASDEIPKYKNVATMTVKDTKPLVVEGMVEKSDKDSWITKKGTQATGDDYRLINWSVVLNKDSHKIINPTVTDTVSINEQSFVYDADKNVVVKVYKAKDNGSGTFVKDGPAIEFAEGKKPTVTSDSIEGTQTLTIDLGDSIDTPYIIDYQTLLDPGIQNNEIVKNSASLFGKDIQFHETTTSVTIKSTDGEGTSSGKNGSLKFKKVDESNQLITASSAFFDLYRKDSQGNLTLMFSDIEVKGDKIIEGGVEVDHLSNLRYGTYVIVESKAPDGYVKDETKHEIIISKDQVNHTFTLENKSATNQLETKISLEAKKKLTGRTLQADEFSFKLTGEGVDQTKKNAADGKVLFDEISYTKEGVHEYTISEVIPSEKAPGMTYDETKYKVTVTVEEKAGKLEASAVYENVQAGEVPVFENAYKALPTSIKLEAQKELSGRTLKENEFSFKLKGDNVDETVKNNGQGKVEFTEINYDKAGTYEYTISEVLPSDKEIGMTYDETKYKVTVTVEEKSGKLEAAAVYENVQAGEVPVFKNIYKALPTSIKLEAQKELSGRTLKENEFSFNLKGDNVDETVKNNGQGKVEFTEIKYDKADTYEYTISEVLPTDKENGMTYDETQYKVTVTVEEKSGKLEAAAVYENVQTGEVPVFKNTYKASPTSIKLEAQKELSGRTLKENEFSFKLKGDNVDETVKNNGQGKVEFTEINYDKAGTYEYTISEVIPSEKEMGITYDDTQYKVVVTVEEKDGKLEATAVYENVKTGDIPIFKNSYTPEKKVPTGEILLKKIDSKTGKTLAGAEFKLVDPKGKTVAGKEKIVTGEDGSIIIKDLTDGNYQLIETKAPKGYQIDETPIDFSVKNSQPSKKEISQKNDPIGLPETGDSTSTNVQTTYRNNTTVSKRLPSTGSVHSKGLVILGLFFLGMVGLVAFGKRKKV</sequence>
<keyword evidence="8" id="KW-0812">Transmembrane</keyword>
<evidence type="ECO:0000256" key="4">
    <source>
        <dbReference type="ARBA" id="ARBA00022525"/>
    </source>
</evidence>
<dbReference type="Gene3D" id="2.60.40.3050">
    <property type="match status" value="4"/>
</dbReference>
<feature type="compositionally biased region" description="Polar residues" evidence="7">
    <location>
        <begin position="1773"/>
        <end position="1782"/>
    </location>
</feature>
<gene>
    <name evidence="10" type="ORF">JZO85_13960</name>
</gene>
<dbReference type="EMBL" id="JAFLVR010000032">
    <property type="protein sequence ID" value="MBO0453366.1"/>
    <property type="molecule type" value="Genomic_DNA"/>
</dbReference>
<comment type="similarity">
    <text evidence="2">Belongs to the serine-aspartate repeat-containing protein (SDr) family.</text>
</comment>
<comment type="subcellular location">
    <subcellularLocation>
        <location evidence="1">Secreted</location>
        <location evidence="1">Cell wall</location>
    </subcellularLocation>
</comment>
<dbReference type="Pfam" id="PF05737">
    <property type="entry name" value="Collagen_bind"/>
    <property type="match status" value="2"/>
</dbReference>
<evidence type="ECO:0000313" key="10">
    <source>
        <dbReference type="EMBL" id="MBO0453366.1"/>
    </source>
</evidence>
<evidence type="ECO:0000256" key="5">
    <source>
        <dbReference type="ARBA" id="ARBA00022729"/>
    </source>
</evidence>
<dbReference type="Pfam" id="PF00746">
    <property type="entry name" value="Gram_pos_anchor"/>
    <property type="match status" value="1"/>
</dbReference>
<dbReference type="InterPro" id="IPR008456">
    <property type="entry name" value="Collagen-bd_dom"/>
</dbReference>
<dbReference type="InterPro" id="IPR008966">
    <property type="entry name" value="Adhesion_dom_sf"/>
</dbReference>
<dbReference type="Proteomes" id="UP000664495">
    <property type="component" value="Unassembled WGS sequence"/>
</dbReference>
<name>A0ABS3HIS6_9ENTE</name>
<keyword evidence="8" id="KW-1133">Transmembrane helix</keyword>
<dbReference type="NCBIfam" id="TIGR01167">
    <property type="entry name" value="LPXTG_anchor"/>
    <property type="match status" value="1"/>
</dbReference>
<reference evidence="10 11" key="1">
    <citation type="submission" date="2021-03" db="EMBL/GenBank/DDBJ databases">
        <title>Enterococcal diversity collection.</title>
        <authorList>
            <person name="Gilmore M.S."/>
            <person name="Schwartzman J."/>
            <person name="Van Tyne D."/>
            <person name="Martin M."/>
            <person name="Earl A.M."/>
            <person name="Manson A.L."/>
            <person name="Straub T."/>
            <person name="Salamzade R."/>
            <person name="Saavedra J."/>
            <person name="Lebreton F."/>
            <person name="Prichula J."/>
            <person name="Schaufler K."/>
            <person name="Gaca A."/>
            <person name="Sgardioli B."/>
            <person name="Wagenaar J."/>
            <person name="Strong T."/>
        </authorList>
    </citation>
    <scope>NUCLEOTIDE SEQUENCE [LARGE SCALE GENOMIC DNA]</scope>
    <source>
        <strain evidence="10 11">MJM16</strain>
    </source>
</reference>
<keyword evidence="5" id="KW-0732">Signal</keyword>
<dbReference type="PANTHER" id="PTHR36108">
    <property type="entry name" value="COLOSSIN-B-RELATED"/>
    <property type="match status" value="1"/>
</dbReference>
<dbReference type="Gene3D" id="2.60.40.10">
    <property type="entry name" value="Immunoglobulins"/>
    <property type="match status" value="2"/>
</dbReference>
<dbReference type="Gene3D" id="2.60.40.1280">
    <property type="match status" value="1"/>
</dbReference>
<organism evidence="10 11">
    <name type="scientific">Candidatus Enterococcus murrayae</name>
    <dbReference type="NCBI Taxonomy" id="2815321"/>
    <lineage>
        <taxon>Bacteria</taxon>
        <taxon>Bacillati</taxon>
        <taxon>Bacillota</taxon>
        <taxon>Bacilli</taxon>
        <taxon>Lactobacillales</taxon>
        <taxon>Enterococcaceae</taxon>
        <taxon>Enterococcus</taxon>
    </lineage>
</organism>